<dbReference type="RefSeq" id="WP_179771472.1">
    <property type="nucleotide sequence ID" value="NZ_JACCFK010000001.1"/>
</dbReference>
<accession>A0A853AWI5</accession>
<protein>
    <submittedName>
        <fullName evidence="1">Uncharacterized protein</fullName>
    </submittedName>
</protein>
<sequence>MDDLTMTRGLLDAAGLVASEEELAAYAPAYAGQRLAMDALYAVPEARYTDPALRFRAGARIEDWAR</sequence>
<gene>
    <name evidence="1" type="ORF">HNR02_000341</name>
</gene>
<organism evidence="1 2">
    <name type="scientific">Amycolatopsis endophytica</name>
    <dbReference type="NCBI Taxonomy" id="860233"/>
    <lineage>
        <taxon>Bacteria</taxon>
        <taxon>Bacillati</taxon>
        <taxon>Actinomycetota</taxon>
        <taxon>Actinomycetes</taxon>
        <taxon>Pseudonocardiales</taxon>
        <taxon>Pseudonocardiaceae</taxon>
        <taxon>Amycolatopsis</taxon>
    </lineage>
</organism>
<evidence type="ECO:0000313" key="1">
    <source>
        <dbReference type="EMBL" id="NYI87018.1"/>
    </source>
</evidence>
<comment type="caution">
    <text evidence="1">The sequence shown here is derived from an EMBL/GenBank/DDBJ whole genome shotgun (WGS) entry which is preliminary data.</text>
</comment>
<evidence type="ECO:0000313" key="2">
    <source>
        <dbReference type="Proteomes" id="UP000549616"/>
    </source>
</evidence>
<name>A0A853AWI5_9PSEU</name>
<dbReference type="EMBL" id="JACCFK010000001">
    <property type="protein sequence ID" value="NYI87018.1"/>
    <property type="molecule type" value="Genomic_DNA"/>
</dbReference>
<keyword evidence="2" id="KW-1185">Reference proteome</keyword>
<dbReference type="AlphaFoldDB" id="A0A853AWI5"/>
<reference evidence="1 2" key="1">
    <citation type="submission" date="2020-07" db="EMBL/GenBank/DDBJ databases">
        <title>Sequencing the genomes of 1000 actinobacteria strains.</title>
        <authorList>
            <person name="Klenk H.-P."/>
        </authorList>
    </citation>
    <scope>NUCLEOTIDE SEQUENCE [LARGE SCALE GENOMIC DNA]</scope>
    <source>
        <strain evidence="1 2">DSM 104006</strain>
    </source>
</reference>
<proteinExistence type="predicted"/>
<dbReference type="Proteomes" id="UP000549616">
    <property type="component" value="Unassembled WGS sequence"/>
</dbReference>